<dbReference type="STRING" id="1344418.A0A1D2VG25"/>
<organism evidence="3 4">
    <name type="scientific">Ascoidea rubescens DSM 1968</name>
    <dbReference type="NCBI Taxonomy" id="1344418"/>
    <lineage>
        <taxon>Eukaryota</taxon>
        <taxon>Fungi</taxon>
        <taxon>Dikarya</taxon>
        <taxon>Ascomycota</taxon>
        <taxon>Saccharomycotina</taxon>
        <taxon>Saccharomycetes</taxon>
        <taxon>Ascoideaceae</taxon>
        <taxon>Ascoidea</taxon>
    </lineage>
</organism>
<dbReference type="AlphaFoldDB" id="A0A1D2VG25"/>
<accession>A0A1D2VG25</accession>
<dbReference type="OrthoDB" id="4096107at2759"/>
<dbReference type="FunCoup" id="A0A1D2VG25">
    <property type="interactions" value="249"/>
</dbReference>
<feature type="region of interest" description="Disordered" evidence="2">
    <location>
        <begin position="40"/>
        <end position="89"/>
    </location>
</feature>
<feature type="region of interest" description="Disordered" evidence="2">
    <location>
        <begin position="176"/>
        <end position="195"/>
    </location>
</feature>
<feature type="coiled-coil region" evidence="1">
    <location>
        <begin position="116"/>
        <end position="150"/>
    </location>
</feature>
<gene>
    <name evidence="3" type="ORF">ASCRUDRAFT_70940</name>
</gene>
<dbReference type="Pfam" id="PF08297">
    <property type="entry name" value="U3_snoRNA_assoc"/>
    <property type="match status" value="1"/>
</dbReference>
<sequence>MDQITTNKAIKLGKSGGIQLHSELKIRNFKRVFTEPKETIRANQKIDEVDDQKQEKEAYESDKTDESDESDESDDDAPEEDNIGSGKKIADNILQEQLKIENDQKLILKDKRRLINEKFKKQQEDKQLKLEEKEKENKKKLVSIASIDNEIPDFLPEELLESAAQSSLDINNEISKKKKNGNLGKNDNSSKNSFTGKHIKLDQIDIEDLKKIKQKIKAKNLKKLKKRNQKTIKRGPVKVTVLSNTRTNNLIAPSSEKIIQEKNKWLKRKVLGKSGRF</sequence>
<feature type="compositionally biased region" description="Low complexity" evidence="2">
    <location>
        <begin position="181"/>
        <end position="193"/>
    </location>
</feature>
<dbReference type="GeneID" id="30965501"/>
<dbReference type="EMBL" id="KV454482">
    <property type="protein sequence ID" value="ODV60427.1"/>
    <property type="molecule type" value="Genomic_DNA"/>
</dbReference>
<dbReference type="RefSeq" id="XP_020046734.1">
    <property type="nucleotide sequence ID" value="XM_020191865.1"/>
</dbReference>
<name>A0A1D2VG25_9ASCO</name>
<proteinExistence type="predicted"/>
<dbReference type="Proteomes" id="UP000095038">
    <property type="component" value="Unassembled WGS sequence"/>
</dbReference>
<protein>
    <submittedName>
        <fullName evidence="3">Uncharacterized protein</fullName>
    </submittedName>
</protein>
<dbReference type="GO" id="GO:0030515">
    <property type="term" value="F:snoRNA binding"/>
    <property type="evidence" value="ECO:0007669"/>
    <property type="project" value="InterPro"/>
</dbReference>
<keyword evidence="1" id="KW-0175">Coiled coil</keyword>
<dbReference type="InterPro" id="IPR013268">
    <property type="entry name" value="UTP16"/>
</dbReference>
<reference evidence="4" key="1">
    <citation type="submission" date="2016-05" db="EMBL/GenBank/DDBJ databases">
        <title>Comparative genomics of biotechnologically important yeasts.</title>
        <authorList>
            <consortium name="DOE Joint Genome Institute"/>
            <person name="Riley R."/>
            <person name="Haridas S."/>
            <person name="Wolfe K.H."/>
            <person name="Lopes M.R."/>
            <person name="Hittinger C.T."/>
            <person name="Goker M."/>
            <person name="Salamov A."/>
            <person name="Wisecaver J."/>
            <person name="Long T.M."/>
            <person name="Aerts A.L."/>
            <person name="Barry K."/>
            <person name="Choi C."/>
            <person name="Clum A."/>
            <person name="Coughlan A.Y."/>
            <person name="Deshpande S."/>
            <person name="Douglass A.P."/>
            <person name="Hanson S.J."/>
            <person name="Klenk H.-P."/>
            <person name="Labutti K."/>
            <person name="Lapidus A."/>
            <person name="Lindquist E."/>
            <person name="Lipzen A."/>
            <person name="Meier-Kolthoff J.P."/>
            <person name="Ohm R.A."/>
            <person name="Otillar R.P."/>
            <person name="Pangilinan J."/>
            <person name="Peng Y."/>
            <person name="Rokas A."/>
            <person name="Rosa C.A."/>
            <person name="Scheuner C."/>
            <person name="Sibirny A.A."/>
            <person name="Slot J.C."/>
            <person name="Stielow J.B."/>
            <person name="Sun H."/>
            <person name="Kurtzman C.P."/>
            <person name="Blackwell M."/>
            <person name="Grigoriev I.V."/>
            <person name="Jeffries T.W."/>
        </authorList>
    </citation>
    <scope>NUCLEOTIDE SEQUENCE [LARGE SCALE GENOMIC DNA]</scope>
    <source>
        <strain evidence="4">DSM 1968</strain>
    </source>
</reference>
<evidence type="ECO:0000256" key="1">
    <source>
        <dbReference type="SAM" id="Coils"/>
    </source>
</evidence>
<evidence type="ECO:0000256" key="2">
    <source>
        <dbReference type="SAM" id="MobiDB-lite"/>
    </source>
</evidence>
<evidence type="ECO:0000313" key="4">
    <source>
        <dbReference type="Proteomes" id="UP000095038"/>
    </source>
</evidence>
<dbReference type="GO" id="GO:0006364">
    <property type="term" value="P:rRNA processing"/>
    <property type="evidence" value="ECO:0007669"/>
    <property type="project" value="InterPro"/>
</dbReference>
<evidence type="ECO:0000313" key="3">
    <source>
        <dbReference type="EMBL" id="ODV60427.1"/>
    </source>
</evidence>
<keyword evidence="4" id="KW-1185">Reference proteome</keyword>
<feature type="compositionally biased region" description="Basic and acidic residues" evidence="2">
    <location>
        <begin position="40"/>
        <end position="64"/>
    </location>
</feature>
<feature type="compositionally biased region" description="Acidic residues" evidence="2">
    <location>
        <begin position="65"/>
        <end position="82"/>
    </location>
</feature>
<dbReference type="InParanoid" id="A0A1D2VG25"/>